<dbReference type="PROSITE" id="PS00482">
    <property type="entry name" value="DIHYDROOROTASE_1"/>
    <property type="match status" value="1"/>
</dbReference>
<dbReference type="CDD" id="cd01292">
    <property type="entry name" value="metallo-dependent_hydrolases"/>
    <property type="match status" value="1"/>
</dbReference>
<organism evidence="7 8">
    <name type="scientific">Novilysobacter selenitireducens</name>
    <dbReference type="NCBI Taxonomy" id="2872639"/>
    <lineage>
        <taxon>Bacteria</taxon>
        <taxon>Pseudomonadati</taxon>
        <taxon>Pseudomonadota</taxon>
        <taxon>Gammaproteobacteria</taxon>
        <taxon>Lysobacterales</taxon>
        <taxon>Lysobacteraceae</taxon>
        <taxon>Novilysobacter</taxon>
    </lineage>
</organism>
<reference evidence="7 8" key="1">
    <citation type="submission" date="2021-09" db="EMBL/GenBank/DDBJ databases">
        <title>Lysobacter sp. 13A isolated from the river sediment.</title>
        <authorList>
            <person name="Liu H."/>
            <person name="Li S."/>
            <person name="Mao S."/>
        </authorList>
    </citation>
    <scope>NUCLEOTIDE SEQUENCE [LARGE SCALE GENOMIC DNA]</scope>
    <source>
        <strain evidence="7 8">13A</strain>
    </source>
</reference>
<dbReference type="InterPro" id="IPR032466">
    <property type="entry name" value="Metal_Hydrolase"/>
</dbReference>
<dbReference type="Pfam" id="PF04909">
    <property type="entry name" value="Amidohydro_2"/>
    <property type="match status" value="1"/>
</dbReference>
<feature type="domain" description="Amidohydrolase-related" evidence="6">
    <location>
        <begin position="25"/>
        <end position="280"/>
    </location>
</feature>
<feature type="chain" id="PRO_5045404164" evidence="5">
    <location>
        <begin position="20"/>
        <end position="281"/>
    </location>
</feature>
<evidence type="ECO:0000313" key="7">
    <source>
        <dbReference type="EMBL" id="MBZ4038872.1"/>
    </source>
</evidence>
<keyword evidence="4" id="KW-0456">Lyase</keyword>
<dbReference type="EMBL" id="JAINZW010000002">
    <property type="protein sequence ID" value="MBZ4038872.1"/>
    <property type="molecule type" value="Genomic_DNA"/>
</dbReference>
<evidence type="ECO:0000256" key="4">
    <source>
        <dbReference type="ARBA" id="ARBA00023239"/>
    </source>
</evidence>
<name>A0ABS7T4R7_9GAMM</name>
<dbReference type="Gene3D" id="3.20.20.140">
    <property type="entry name" value="Metal-dependent hydrolases"/>
    <property type="match status" value="1"/>
</dbReference>
<evidence type="ECO:0000256" key="2">
    <source>
        <dbReference type="ARBA" id="ARBA00022723"/>
    </source>
</evidence>
<keyword evidence="3" id="KW-0378">Hydrolase</keyword>
<comment type="function">
    <text evidence="1">Catalyzes the reversible cyclization of carbamoyl aspartate to dihydroorotate.</text>
</comment>
<protein>
    <submittedName>
        <fullName evidence="7">Amidohydrolase family protein</fullName>
    </submittedName>
</protein>
<sequence>MRRLFTLALLLAATAPAHAQPRVFDMHVHLRDGAASAESFEARQVDDDVDLGAYGAMWFGGPHQALEGQLQQVRAGNDRIIALAAANPKVLPIATVHPYDGEAALAELARVAGQGVKVLKIHPHTQRFDLADPRVLAVARRAGELGMVVLTDNAGIVADDTEDLFNLALRAPYTQFVFAHIGGLDFRFWNVLALARTAEGVFAENIHFDISAIVVLMADAPIEDEFVWTLRNVGIDRILLGSDHPQLSLADTVDALERLGLTPEETAKIRWGNAQRLFGLQ</sequence>
<evidence type="ECO:0000259" key="6">
    <source>
        <dbReference type="Pfam" id="PF04909"/>
    </source>
</evidence>
<dbReference type="SUPFAM" id="SSF51556">
    <property type="entry name" value="Metallo-dependent hydrolases"/>
    <property type="match status" value="1"/>
</dbReference>
<accession>A0ABS7T4R7</accession>
<dbReference type="InterPro" id="IPR002195">
    <property type="entry name" value="Dihydroorotase_CS"/>
</dbReference>
<keyword evidence="2" id="KW-0479">Metal-binding</keyword>
<gene>
    <name evidence="7" type="ORF">K6753_04945</name>
</gene>
<comment type="caution">
    <text evidence="7">The sequence shown here is derived from an EMBL/GenBank/DDBJ whole genome shotgun (WGS) entry which is preliminary data.</text>
</comment>
<evidence type="ECO:0000256" key="5">
    <source>
        <dbReference type="SAM" id="SignalP"/>
    </source>
</evidence>
<keyword evidence="5" id="KW-0732">Signal</keyword>
<dbReference type="Proteomes" id="UP001430954">
    <property type="component" value="Unassembled WGS sequence"/>
</dbReference>
<proteinExistence type="predicted"/>
<keyword evidence="8" id="KW-1185">Reference proteome</keyword>
<evidence type="ECO:0000256" key="3">
    <source>
        <dbReference type="ARBA" id="ARBA00022801"/>
    </source>
</evidence>
<dbReference type="PANTHER" id="PTHR21240:SF28">
    <property type="entry name" value="ISO-OROTATE DECARBOXYLASE (EUROFUNG)"/>
    <property type="match status" value="1"/>
</dbReference>
<feature type="signal peptide" evidence="5">
    <location>
        <begin position="1"/>
        <end position="19"/>
    </location>
</feature>
<dbReference type="RefSeq" id="WP_223675073.1">
    <property type="nucleotide sequence ID" value="NZ_JAINZW010000002.1"/>
</dbReference>
<evidence type="ECO:0000256" key="1">
    <source>
        <dbReference type="ARBA" id="ARBA00002368"/>
    </source>
</evidence>
<evidence type="ECO:0000313" key="8">
    <source>
        <dbReference type="Proteomes" id="UP001430954"/>
    </source>
</evidence>
<dbReference type="InterPro" id="IPR032465">
    <property type="entry name" value="ACMSD"/>
</dbReference>
<dbReference type="PANTHER" id="PTHR21240">
    <property type="entry name" value="2-AMINO-3-CARBOXYLMUCONATE-6-SEMIALDEHYDE DECARBOXYLASE"/>
    <property type="match status" value="1"/>
</dbReference>
<dbReference type="InterPro" id="IPR006680">
    <property type="entry name" value="Amidohydro-rel"/>
</dbReference>